<reference evidence="3" key="1">
    <citation type="submission" date="2018-06" db="EMBL/GenBank/DDBJ databases">
        <authorList>
            <person name="Sharma R."/>
            <person name="Hughes J."/>
            <person name="Breakwell D.P."/>
            <person name="Hope S."/>
            <person name="Grose J.H."/>
        </authorList>
    </citation>
    <scope>NUCLEOTIDE SEQUENCE [LARGE SCALE GENOMIC DNA]</scope>
</reference>
<protein>
    <submittedName>
        <fullName evidence="2">Uncharacterized protein</fullName>
    </submittedName>
</protein>
<feature type="region of interest" description="Disordered" evidence="1">
    <location>
        <begin position="207"/>
        <end position="226"/>
    </location>
</feature>
<evidence type="ECO:0000313" key="3">
    <source>
        <dbReference type="Proteomes" id="UP000260529"/>
    </source>
</evidence>
<accession>A0A345BM09</accession>
<dbReference type="Proteomes" id="UP000260529">
    <property type="component" value="Segment"/>
</dbReference>
<gene>
    <name evidence="2" type="ORF">PAVTOK_52</name>
</gene>
<proteinExistence type="predicted"/>
<evidence type="ECO:0000313" key="2">
    <source>
        <dbReference type="EMBL" id="AXF51480.1"/>
    </source>
</evidence>
<name>A0A345BM09_9CAUD</name>
<feature type="compositionally biased region" description="Basic and acidic residues" evidence="1">
    <location>
        <begin position="234"/>
        <end position="254"/>
    </location>
</feature>
<dbReference type="EMBL" id="MH426726">
    <property type="protein sequence ID" value="AXF51480.1"/>
    <property type="molecule type" value="Genomic_DNA"/>
</dbReference>
<evidence type="ECO:0000256" key="1">
    <source>
        <dbReference type="SAM" id="MobiDB-lite"/>
    </source>
</evidence>
<feature type="region of interest" description="Disordered" evidence="1">
    <location>
        <begin position="234"/>
        <end position="263"/>
    </location>
</feature>
<keyword evidence="3" id="KW-1185">Reference proteome</keyword>
<sequence length="263" mass="29410">MTLDEQERTVQMLAATAEVMGTELKPSAAFIMTEDLAQYRFEDVARALSRVRREQSGRLTLKMVLDVLAPAGGWTSANEAWALALPALDEAATVVWTPEIAKAWAIARPIFEAGDKIGARMAFIPAYERLVELARNEGREPQFEVSAGWDPKLRVAAVEKARTIGLLPPARPEPVLALEGPKGEEFTPEQMEANRQRMATNMRKLADHMKEQGQKAEQERIEQRERERLAFEKRKADMVAEAEAHFAKDDKPDDAAPFQEAAE</sequence>
<organism evidence="2 3">
    <name type="scientific">Erwinia phage Pavtok</name>
    <dbReference type="NCBI Taxonomy" id="2267655"/>
    <lineage>
        <taxon>Viruses</taxon>
        <taxon>Duplodnaviria</taxon>
        <taxon>Heunggongvirae</taxon>
        <taxon>Uroviricota</taxon>
        <taxon>Caudoviricetes</taxon>
        <taxon>Pavtokvirus</taxon>
        <taxon>Pavtokvirus pavtok</taxon>
    </lineage>
</organism>